<proteinExistence type="predicted"/>
<dbReference type="PROSITE" id="PS50977">
    <property type="entry name" value="HTH_TETR_2"/>
    <property type="match status" value="1"/>
</dbReference>
<feature type="DNA-binding region" description="H-T-H motif" evidence="4">
    <location>
        <begin position="42"/>
        <end position="61"/>
    </location>
</feature>
<dbReference type="Gene3D" id="1.10.357.10">
    <property type="entry name" value="Tetracycline Repressor, domain 2"/>
    <property type="match status" value="1"/>
</dbReference>
<accession>A0ABP8KUH2</accession>
<dbReference type="PRINTS" id="PR00455">
    <property type="entry name" value="HTHTETR"/>
</dbReference>
<protein>
    <submittedName>
        <fullName evidence="6">TetR/AcrR family transcriptional regulator</fullName>
    </submittedName>
</protein>
<reference evidence="7" key="1">
    <citation type="journal article" date="2019" name="Int. J. Syst. Evol. Microbiol.">
        <title>The Global Catalogue of Microorganisms (GCM) 10K type strain sequencing project: providing services to taxonomists for standard genome sequencing and annotation.</title>
        <authorList>
            <consortium name="The Broad Institute Genomics Platform"/>
            <consortium name="The Broad Institute Genome Sequencing Center for Infectious Disease"/>
            <person name="Wu L."/>
            <person name="Ma J."/>
        </authorList>
    </citation>
    <scope>NUCLEOTIDE SEQUENCE [LARGE SCALE GENOMIC DNA]</scope>
    <source>
        <strain evidence="7">JCM 17925</strain>
    </source>
</reference>
<evidence type="ECO:0000256" key="4">
    <source>
        <dbReference type="PROSITE-ProRule" id="PRU00335"/>
    </source>
</evidence>
<name>A0ABP8KUH2_9BACT</name>
<evidence type="ECO:0000256" key="3">
    <source>
        <dbReference type="ARBA" id="ARBA00023163"/>
    </source>
</evidence>
<comment type="caution">
    <text evidence="6">The sequence shown here is derived from an EMBL/GenBank/DDBJ whole genome shotgun (WGS) entry which is preliminary data.</text>
</comment>
<evidence type="ECO:0000256" key="1">
    <source>
        <dbReference type="ARBA" id="ARBA00023015"/>
    </source>
</evidence>
<dbReference type="Pfam" id="PF00440">
    <property type="entry name" value="TetR_N"/>
    <property type="match status" value="1"/>
</dbReference>
<dbReference type="InterPro" id="IPR036271">
    <property type="entry name" value="Tet_transcr_reg_TetR-rel_C_sf"/>
</dbReference>
<keyword evidence="1" id="KW-0805">Transcription regulation</keyword>
<dbReference type="InterPro" id="IPR001647">
    <property type="entry name" value="HTH_TetR"/>
</dbReference>
<dbReference type="InterPro" id="IPR050109">
    <property type="entry name" value="HTH-type_TetR-like_transc_reg"/>
</dbReference>
<dbReference type="PANTHER" id="PTHR30055">
    <property type="entry name" value="HTH-TYPE TRANSCRIPTIONAL REGULATOR RUTR"/>
    <property type="match status" value="1"/>
</dbReference>
<dbReference type="SUPFAM" id="SSF48498">
    <property type="entry name" value="Tetracyclin repressor-like, C-terminal domain"/>
    <property type="match status" value="1"/>
</dbReference>
<dbReference type="InterPro" id="IPR025996">
    <property type="entry name" value="MT1864/Rv1816-like_C"/>
</dbReference>
<feature type="domain" description="HTH tetR-type" evidence="5">
    <location>
        <begin position="19"/>
        <end position="79"/>
    </location>
</feature>
<evidence type="ECO:0000256" key="2">
    <source>
        <dbReference type="ARBA" id="ARBA00023125"/>
    </source>
</evidence>
<sequence length="212" mass="24842">MLLINKAMGITERKERERAEMRKLILQAARHLFLENGYEKVSIRNIADAIEYSPATIYLYFKDKNELLFALHQEAFGKLIEEFQPVFAIKDPFQRLTTMGQQYIHFAFENPELFDLMFIMTAPMDTLECRDDVWDEGRNAFGILVQVVQECIDAGVFKHQDAERAALMIWSMVHGLSALFLRKRMMVFSEERRGKLMQEAFELFSETIRKGL</sequence>
<dbReference type="EMBL" id="BAABHB010000014">
    <property type="protein sequence ID" value="GAA4417004.1"/>
    <property type="molecule type" value="Genomic_DNA"/>
</dbReference>
<organism evidence="6 7">
    <name type="scientific">Nibrella viscosa</name>
    <dbReference type="NCBI Taxonomy" id="1084524"/>
    <lineage>
        <taxon>Bacteria</taxon>
        <taxon>Pseudomonadati</taxon>
        <taxon>Bacteroidota</taxon>
        <taxon>Cytophagia</taxon>
        <taxon>Cytophagales</taxon>
        <taxon>Spirosomataceae</taxon>
        <taxon>Nibrella</taxon>
    </lineage>
</organism>
<dbReference type="Pfam" id="PF13305">
    <property type="entry name" value="TetR_C_33"/>
    <property type="match status" value="1"/>
</dbReference>
<dbReference type="PANTHER" id="PTHR30055:SF212">
    <property type="entry name" value="TETR-FAMILY FAMILY TRANSCRIPTIONAL REGULATOR"/>
    <property type="match status" value="1"/>
</dbReference>
<evidence type="ECO:0000313" key="6">
    <source>
        <dbReference type="EMBL" id="GAA4417004.1"/>
    </source>
</evidence>
<dbReference type="InterPro" id="IPR009057">
    <property type="entry name" value="Homeodomain-like_sf"/>
</dbReference>
<dbReference type="SUPFAM" id="SSF46689">
    <property type="entry name" value="Homeodomain-like"/>
    <property type="match status" value="1"/>
</dbReference>
<keyword evidence="7" id="KW-1185">Reference proteome</keyword>
<evidence type="ECO:0000259" key="5">
    <source>
        <dbReference type="PROSITE" id="PS50977"/>
    </source>
</evidence>
<keyword evidence="2 4" id="KW-0238">DNA-binding</keyword>
<keyword evidence="3" id="KW-0804">Transcription</keyword>
<dbReference type="Proteomes" id="UP001500936">
    <property type="component" value="Unassembled WGS sequence"/>
</dbReference>
<gene>
    <name evidence="6" type="ORF">GCM10023187_49060</name>
</gene>
<evidence type="ECO:0000313" key="7">
    <source>
        <dbReference type="Proteomes" id="UP001500936"/>
    </source>
</evidence>